<keyword evidence="3" id="KW-1185">Reference proteome</keyword>
<evidence type="ECO:0000256" key="1">
    <source>
        <dbReference type="SAM" id="MobiDB-lite"/>
    </source>
</evidence>
<dbReference type="AlphaFoldDB" id="A0AAD5VG13"/>
<feature type="region of interest" description="Disordered" evidence="1">
    <location>
        <begin position="492"/>
        <end position="538"/>
    </location>
</feature>
<evidence type="ECO:0000313" key="2">
    <source>
        <dbReference type="EMBL" id="KAJ3557757.1"/>
    </source>
</evidence>
<reference evidence="2" key="1">
    <citation type="submission" date="2022-07" db="EMBL/GenBank/DDBJ databases">
        <title>Genome Sequence of Leucocoprinus birnbaumii.</title>
        <authorList>
            <person name="Buettner E."/>
        </authorList>
    </citation>
    <scope>NUCLEOTIDE SEQUENCE</scope>
    <source>
        <strain evidence="2">VT141</strain>
    </source>
</reference>
<dbReference type="EMBL" id="JANIEX010001453">
    <property type="protein sequence ID" value="KAJ3557757.1"/>
    <property type="molecule type" value="Genomic_DNA"/>
</dbReference>
<comment type="caution">
    <text evidence="2">The sequence shown here is derived from an EMBL/GenBank/DDBJ whole genome shotgun (WGS) entry which is preliminary data.</text>
</comment>
<name>A0AAD5VG13_9AGAR</name>
<feature type="compositionally biased region" description="Low complexity" evidence="1">
    <location>
        <begin position="494"/>
        <end position="538"/>
    </location>
</feature>
<feature type="region of interest" description="Disordered" evidence="1">
    <location>
        <begin position="330"/>
        <end position="368"/>
    </location>
</feature>
<organism evidence="2 3">
    <name type="scientific">Leucocoprinus birnbaumii</name>
    <dbReference type="NCBI Taxonomy" id="56174"/>
    <lineage>
        <taxon>Eukaryota</taxon>
        <taxon>Fungi</taxon>
        <taxon>Dikarya</taxon>
        <taxon>Basidiomycota</taxon>
        <taxon>Agaricomycotina</taxon>
        <taxon>Agaricomycetes</taxon>
        <taxon>Agaricomycetidae</taxon>
        <taxon>Agaricales</taxon>
        <taxon>Agaricineae</taxon>
        <taxon>Agaricaceae</taxon>
        <taxon>Leucocoprinus</taxon>
    </lineage>
</organism>
<dbReference type="Proteomes" id="UP001213000">
    <property type="component" value="Unassembled WGS sequence"/>
</dbReference>
<proteinExistence type="predicted"/>
<evidence type="ECO:0000313" key="3">
    <source>
        <dbReference type="Proteomes" id="UP001213000"/>
    </source>
</evidence>
<gene>
    <name evidence="2" type="ORF">NP233_g11662</name>
</gene>
<sequence length="725" mass="82247">MLSVPRNTRGEAAFPVSSHLKPGQLLRATDARIIGELKSKYVLATDLESVTAASAKENLIITTPNADYLPQINLGTQSITFYHDGRWGAEDWAQWPQWYFIGQEHFAYVLRKPSTDQLPSHPLRRLWWNMELEHFVDRGSNIGILKKSIAEELYEIRQQIQTEVDMCRCHEGAVYQKLQAAAANMRSCTSALLYTPQKFLNVMMTVTAAQRYCLTTKAIVDKINKWDALVTSGNIQPVDNTIMGCVTGHLTSAIEFYEKGVPVWLVRPVGDLPEDIVILEQQYPVMPREAGVVLKPWKGAPVLYRGPHSREIHATIESWKPTTLDIRLIEQHPGDEGERVSRTDRAGKRAENRGRPYSKPPAREASFSKAPVRVSINDTLFDKPVSPSLYSSQPLPVWSAALQCVEQDTRRIIEHQGFRVFRGYAFPPPHVLCVSNEQNSLNAVLAFLAVRKLWLEKLSHETQTILPNPQQWRTKLRDIALELELSTQLDKRTSSLLSPSQKSQSQSKATSPTTSSPQLSSLVPSSSAPSKTSRSQTSRQAAADIFTIQIPQKGELLQIFWYDRSVWTRDRFDLPRYHRQLVTWYCQEHNFRLELVQLDRTVLPDIWGTAHGTADRNAKLDALWPNNFLLMHDVPVSSAGISALYSIDRREYLEAFRVLLLAYPGEAPRYLATLVTHKNNPITGRKEWNQSLLNEVEAAAAKFYCQTFFDYFGRAPSVPHIRPSP</sequence>
<protein>
    <submittedName>
        <fullName evidence="2">Uncharacterized protein</fullName>
    </submittedName>
</protein>
<accession>A0AAD5VG13</accession>
<feature type="compositionally biased region" description="Basic and acidic residues" evidence="1">
    <location>
        <begin position="330"/>
        <end position="354"/>
    </location>
</feature>